<feature type="non-terminal residue" evidence="1">
    <location>
        <position position="45"/>
    </location>
</feature>
<evidence type="ECO:0000313" key="1">
    <source>
        <dbReference type="EMBL" id="SBQ59816.1"/>
    </source>
</evidence>
<reference evidence="1" key="1">
    <citation type="submission" date="2016-05" db="EMBL/GenBank/DDBJ databases">
        <authorList>
            <person name="Lavstsen T."/>
            <person name="Jespersen J.S."/>
        </authorList>
    </citation>
    <scope>NUCLEOTIDE SEQUENCE</scope>
    <source>
        <tissue evidence="1">Brain</tissue>
    </source>
</reference>
<organism evidence="1">
    <name type="scientific">Nothobranchius korthausae</name>
    <dbReference type="NCBI Taxonomy" id="1143690"/>
    <lineage>
        <taxon>Eukaryota</taxon>
        <taxon>Metazoa</taxon>
        <taxon>Chordata</taxon>
        <taxon>Craniata</taxon>
        <taxon>Vertebrata</taxon>
        <taxon>Euteleostomi</taxon>
        <taxon>Actinopterygii</taxon>
        <taxon>Neopterygii</taxon>
        <taxon>Teleostei</taxon>
        <taxon>Neoteleostei</taxon>
        <taxon>Acanthomorphata</taxon>
        <taxon>Ovalentaria</taxon>
        <taxon>Atherinomorphae</taxon>
        <taxon>Cyprinodontiformes</taxon>
        <taxon>Nothobranchiidae</taxon>
        <taxon>Nothobranchius</taxon>
    </lineage>
</organism>
<reference evidence="1" key="2">
    <citation type="submission" date="2016-06" db="EMBL/GenBank/DDBJ databases">
        <title>The genome of a short-lived fish provides insights into sex chromosome evolution and the genetic control of aging.</title>
        <authorList>
            <person name="Reichwald K."/>
            <person name="Felder M."/>
            <person name="Petzold A."/>
            <person name="Koch P."/>
            <person name="Groth M."/>
            <person name="Platzer M."/>
        </authorList>
    </citation>
    <scope>NUCLEOTIDE SEQUENCE</scope>
    <source>
        <tissue evidence="1">Brain</tissue>
    </source>
</reference>
<gene>
    <name evidence="1" type="primary">Nfu_g_1_026101</name>
</gene>
<sequence length="45" mass="5020">KVTMAACVSPTSATQRSKCKYQIPVLTTSCMVLYFKPCFQRPSSM</sequence>
<proteinExistence type="predicted"/>
<feature type="non-terminal residue" evidence="1">
    <location>
        <position position="1"/>
    </location>
</feature>
<dbReference type="EMBL" id="HAEB01013289">
    <property type="protein sequence ID" value="SBQ59816.1"/>
    <property type="molecule type" value="Transcribed_RNA"/>
</dbReference>
<dbReference type="AlphaFoldDB" id="A0A1A8FM41"/>
<accession>A0A1A8FM41</accession>
<name>A0A1A8FM41_9TELE</name>
<protein>
    <submittedName>
        <fullName evidence="1">Uncharacterized protein</fullName>
    </submittedName>
</protein>